<gene>
    <name evidence="2" type="ORF">BN1723_020709</name>
</gene>
<evidence type="ECO:0000256" key="1">
    <source>
        <dbReference type="SAM" id="MobiDB-lite"/>
    </source>
</evidence>
<feature type="region of interest" description="Disordered" evidence="1">
    <location>
        <begin position="1"/>
        <end position="60"/>
    </location>
</feature>
<feature type="compositionally biased region" description="Basic and acidic residues" evidence="1">
    <location>
        <begin position="1"/>
        <end position="21"/>
    </location>
</feature>
<organism evidence="2 3">
    <name type="scientific">Verticillium longisporum</name>
    <name type="common">Verticillium dahliae var. longisporum</name>
    <dbReference type="NCBI Taxonomy" id="100787"/>
    <lineage>
        <taxon>Eukaryota</taxon>
        <taxon>Fungi</taxon>
        <taxon>Dikarya</taxon>
        <taxon>Ascomycota</taxon>
        <taxon>Pezizomycotina</taxon>
        <taxon>Sordariomycetes</taxon>
        <taxon>Hypocreomycetidae</taxon>
        <taxon>Glomerellales</taxon>
        <taxon>Plectosphaerellaceae</taxon>
        <taxon>Verticillium</taxon>
    </lineage>
</organism>
<dbReference type="Proteomes" id="UP000045706">
    <property type="component" value="Unassembled WGS sequence"/>
</dbReference>
<sequence length="60" mass="6311">ALQAERRRREQTDRIAARLADHSSGPTLTAALTASGRLPRPGSSVVANNNEAGDDDVARA</sequence>
<feature type="non-terminal residue" evidence="2">
    <location>
        <position position="1"/>
    </location>
</feature>
<accession>A0A0G4NR87</accession>
<dbReference type="AlphaFoldDB" id="A0A0G4NR87"/>
<name>A0A0G4NR87_VERLO</name>
<evidence type="ECO:0000313" key="2">
    <source>
        <dbReference type="EMBL" id="CRK48955.1"/>
    </source>
</evidence>
<evidence type="ECO:0000313" key="3">
    <source>
        <dbReference type="Proteomes" id="UP000045706"/>
    </source>
</evidence>
<feature type="non-terminal residue" evidence="2">
    <location>
        <position position="60"/>
    </location>
</feature>
<dbReference type="EMBL" id="CVQI01038143">
    <property type="protein sequence ID" value="CRK48955.1"/>
    <property type="molecule type" value="Genomic_DNA"/>
</dbReference>
<proteinExistence type="predicted"/>
<protein>
    <submittedName>
        <fullName evidence="2">Uncharacterized protein</fullName>
    </submittedName>
</protein>
<reference evidence="3" key="1">
    <citation type="submission" date="2015-05" db="EMBL/GenBank/DDBJ databases">
        <authorList>
            <person name="Fogelqvist Johan"/>
        </authorList>
    </citation>
    <scope>NUCLEOTIDE SEQUENCE [LARGE SCALE GENOMIC DNA]</scope>
</reference>